<evidence type="ECO:0000313" key="7">
    <source>
        <dbReference type="EMBL" id="KHJ74977.1"/>
    </source>
</evidence>
<gene>
    <name evidence="7" type="ORF">OESDEN_25407</name>
</gene>
<reference evidence="7 8" key="1">
    <citation type="submission" date="2014-03" db="EMBL/GenBank/DDBJ databases">
        <title>Draft genome of the hookworm Oesophagostomum dentatum.</title>
        <authorList>
            <person name="Mitreva M."/>
        </authorList>
    </citation>
    <scope>NUCLEOTIDE SEQUENCE [LARGE SCALE GENOMIC DNA]</scope>
    <source>
        <strain evidence="7 8">OD-Hann</strain>
    </source>
</reference>
<dbReference type="InterPro" id="IPR013525">
    <property type="entry name" value="ABC2_TM"/>
</dbReference>
<feature type="transmembrane region" description="Helical" evidence="5">
    <location>
        <begin position="34"/>
        <end position="52"/>
    </location>
</feature>
<proteinExistence type="predicted"/>
<keyword evidence="8" id="KW-1185">Reference proteome</keyword>
<dbReference type="EMBL" id="KN613200">
    <property type="protein sequence ID" value="KHJ74977.1"/>
    <property type="molecule type" value="Genomic_DNA"/>
</dbReference>
<sequence>LQIFTADLPIIVREYQSNVYSPAAYFVAINAADAVQYLVFPTLYSMIVYALAEYSWTFQQYLKFNLLNIIVAFLASSIGYAAACIFGTLSLATTYVPVIIGP</sequence>
<dbReference type="GO" id="GO:0140359">
    <property type="term" value="F:ABC-type transporter activity"/>
    <property type="evidence" value="ECO:0007669"/>
    <property type="project" value="InterPro"/>
</dbReference>
<name>A0A0B1RV02_OESDE</name>
<dbReference type="AlphaFoldDB" id="A0A0B1RV02"/>
<feature type="non-terminal residue" evidence="7">
    <location>
        <position position="102"/>
    </location>
</feature>
<feature type="transmembrane region" description="Helical" evidence="5">
    <location>
        <begin position="64"/>
        <end position="89"/>
    </location>
</feature>
<keyword evidence="4 5" id="KW-0472">Membrane</keyword>
<evidence type="ECO:0000256" key="4">
    <source>
        <dbReference type="ARBA" id="ARBA00023136"/>
    </source>
</evidence>
<dbReference type="GO" id="GO:0016020">
    <property type="term" value="C:membrane"/>
    <property type="evidence" value="ECO:0007669"/>
    <property type="project" value="UniProtKB-SubCell"/>
</dbReference>
<protein>
    <recommendedName>
        <fullName evidence="6">ABC-2 type transporter transmembrane domain-containing protein</fullName>
    </recommendedName>
</protein>
<feature type="domain" description="ABC-2 type transporter transmembrane" evidence="6">
    <location>
        <begin position="3"/>
        <end position="102"/>
    </location>
</feature>
<feature type="non-terminal residue" evidence="7">
    <location>
        <position position="1"/>
    </location>
</feature>
<evidence type="ECO:0000313" key="8">
    <source>
        <dbReference type="Proteomes" id="UP000053660"/>
    </source>
</evidence>
<organism evidence="7 8">
    <name type="scientific">Oesophagostomum dentatum</name>
    <name type="common">Nodular worm</name>
    <dbReference type="NCBI Taxonomy" id="61180"/>
    <lineage>
        <taxon>Eukaryota</taxon>
        <taxon>Metazoa</taxon>
        <taxon>Ecdysozoa</taxon>
        <taxon>Nematoda</taxon>
        <taxon>Chromadorea</taxon>
        <taxon>Rhabditida</taxon>
        <taxon>Rhabditina</taxon>
        <taxon>Rhabditomorpha</taxon>
        <taxon>Strongyloidea</taxon>
        <taxon>Strongylidae</taxon>
        <taxon>Oesophagostomum</taxon>
    </lineage>
</organism>
<evidence type="ECO:0000256" key="5">
    <source>
        <dbReference type="SAM" id="Phobius"/>
    </source>
</evidence>
<dbReference type="Pfam" id="PF01061">
    <property type="entry name" value="ABC2_membrane"/>
    <property type="match status" value="1"/>
</dbReference>
<evidence type="ECO:0000259" key="6">
    <source>
        <dbReference type="Pfam" id="PF01061"/>
    </source>
</evidence>
<dbReference type="OrthoDB" id="5874838at2759"/>
<evidence type="ECO:0000256" key="2">
    <source>
        <dbReference type="ARBA" id="ARBA00022692"/>
    </source>
</evidence>
<comment type="subcellular location">
    <subcellularLocation>
        <location evidence="1">Membrane</location>
        <topology evidence="1">Multi-pass membrane protein</topology>
    </subcellularLocation>
</comment>
<keyword evidence="3 5" id="KW-1133">Transmembrane helix</keyword>
<evidence type="ECO:0000256" key="3">
    <source>
        <dbReference type="ARBA" id="ARBA00022989"/>
    </source>
</evidence>
<accession>A0A0B1RV02</accession>
<dbReference type="Proteomes" id="UP000053660">
    <property type="component" value="Unassembled WGS sequence"/>
</dbReference>
<keyword evidence="2 5" id="KW-0812">Transmembrane</keyword>
<evidence type="ECO:0000256" key="1">
    <source>
        <dbReference type="ARBA" id="ARBA00004141"/>
    </source>
</evidence>